<organism evidence="1 2">
    <name type="scientific">Candidatus Thiomargarita nelsonii</name>
    <dbReference type="NCBI Taxonomy" id="1003181"/>
    <lineage>
        <taxon>Bacteria</taxon>
        <taxon>Pseudomonadati</taxon>
        <taxon>Pseudomonadota</taxon>
        <taxon>Gammaproteobacteria</taxon>
        <taxon>Thiotrichales</taxon>
        <taxon>Thiotrichaceae</taxon>
        <taxon>Thiomargarita</taxon>
    </lineage>
</organism>
<name>A0A4E0QND5_9GAMM</name>
<dbReference type="Gene3D" id="3.40.50.1010">
    <property type="entry name" value="5'-nuclease"/>
    <property type="match status" value="1"/>
</dbReference>
<accession>A0A4E0QND5</accession>
<proteinExistence type="predicted"/>
<evidence type="ECO:0008006" key="3">
    <source>
        <dbReference type="Google" id="ProtNLM"/>
    </source>
</evidence>
<evidence type="ECO:0000313" key="1">
    <source>
        <dbReference type="EMBL" id="TGO02408.1"/>
    </source>
</evidence>
<protein>
    <recommendedName>
        <fullName evidence="3">PIN domain-containing protein</fullName>
    </recommendedName>
</protein>
<keyword evidence="2" id="KW-1185">Reference proteome</keyword>
<sequence length="195" mass="22280">MKKNEVYQLLCDGELALAFDTNVVFNELRFLTLCDNINRLNDAQKSHLRLVVSAIIHAEKLFDLKQKYQDKYDIEEVNRFLERKRISVVPFERCHAQAVAHLVGEQFPTNEEWRTFKRQSCINCLGIKNTKVQIHGTGKKCGATVDWLIAGYAIAEECLLITDDKGKEFKGIKTTTFDELEAAVNQLLQSLTLGD</sequence>
<dbReference type="SUPFAM" id="SSF88723">
    <property type="entry name" value="PIN domain-like"/>
    <property type="match status" value="1"/>
</dbReference>
<dbReference type="InterPro" id="IPR029060">
    <property type="entry name" value="PIN-like_dom_sf"/>
</dbReference>
<dbReference type="Proteomes" id="UP000030428">
    <property type="component" value="Unassembled WGS sequence"/>
</dbReference>
<dbReference type="AlphaFoldDB" id="A0A4E0QND5"/>
<gene>
    <name evidence="1" type="ORF">PN36_25535</name>
</gene>
<dbReference type="EMBL" id="JSZA02000141">
    <property type="protein sequence ID" value="TGO02408.1"/>
    <property type="molecule type" value="Genomic_DNA"/>
</dbReference>
<evidence type="ECO:0000313" key="2">
    <source>
        <dbReference type="Proteomes" id="UP000030428"/>
    </source>
</evidence>
<comment type="caution">
    <text evidence="1">The sequence shown here is derived from an EMBL/GenBank/DDBJ whole genome shotgun (WGS) entry which is preliminary data.</text>
</comment>
<reference evidence="1 2" key="1">
    <citation type="journal article" date="2016" name="Front. Microbiol.">
        <title>Single-Cell (Meta-)Genomics of a Dimorphic Candidatus Thiomargarita nelsonii Reveals Genomic Plasticity.</title>
        <authorList>
            <person name="Flood B.E."/>
            <person name="Fliss P."/>
            <person name="Jones D.S."/>
            <person name="Dick G.J."/>
            <person name="Jain S."/>
            <person name="Kaster A.K."/>
            <person name="Winkel M."/>
            <person name="Mussmann M."/>
            <person name="Bailey J."/>
        </authorList>
    </citation>
    <scope>NUCLEOTIDE SEQUENCE [LARGE SCALE GENOMIC DNA]</scope>
    <source>
        <strain evidence="1">Hydrate Ridge</strain>
    </source>
</reference>